<evidence type="ECO:0000256" key="1">
    <source>
        <dbReference type="ARBA" id="ARBA00022737"/>
    </source>
</evidence>
<evidence type="ECO:0000313" key="6">
    <source>
        <dbReference type="EMBL" id="RXH85320.1"/>
    </source>
</evidence>
<dbReference type="SUPFAM" id="SSF52540">
    <property type="entry name" value="P-loop containing nucleoside triphosphate hydrolases"/>
    <property type="match status" value="1"/>
</dbReference>
<proteinExistence type="predicted"/>
<evidence type="ECO:0000259" key="4">
    <source>
        <dbReference type="Pfam" id="PF00931"/>
    </source>
</evidence>
<evidence type="ECO:0000256" key="2">
    <source>
        <dbReference type="ARBA" id="ARBA00022741"/>
    </source>
</evidence>
<dbReference type="GO" id="GO:0006952">
    <property type="term" value="P:defense response"/>
    <property type="evidence" value="ECO:0007669"/>
    <property type="project" value="UniProtKB-KW"/>
</dbReference>
<dbReference type="Gene3D" id="3.40.50.300">
    <property type="entry name" value="P-loop containing nucleotide triphosphate hydrolases"/>
    <property type="match status" value="1"/>
</dbReference>
<dbReference type="AlphaFoldDB" id="A0A498IPY0"/>
<sequence length="231" mass="26033">MAAEAFLAAFLRVLREVIKYFGLVKSVDKKLKKWSDTLSAIEAVLNDAEERQLTTESNALRLWLDDLKDLAFDAEDVLDKYHTKMLKRQIQHAHSSTISKAWKSIPNRVSNFKTTSKAWKSIPNRVFNFKMNSEIQKITKRLQEISERKDQLGLKIDIGTLTTRAHQHISPSSSLPDGPVIGRDEDKRQIVELLSKQEHHAVNFDVIAIVGMAGVGKTTLAGQVLKDMVAA</sequence>
<keyword evidence="7" id="KW-1185">Reference proteome</keyword>
<reference evidence="6 7" key="1">
    <citation type="submission" date="2018-10" db="EMBL/GenBank/DDBJ databases">
        <title>A high-quality apple genome assembly.</title>
        <authorList>
            <person name="Hu J."/>
        </authorList>
    </citation>
    <scope>NUCLEOTIDE SEQUENCE [LARGE SCALE GENOMIC DNA]</scope>
    <source>
        <strain evidence="7">cv. HFTH1</strain>
        <tissue evidence="6">Young leaf</tissue>
    </source>
</reference>
<feature type="domain" description="NB-ARC" evidence="4">
    <location>
        <begin position="184"/>
        <end position="227"/>
    </location>
</feature>
<dbReference type="Proteomes" id="UP000290289">
    <property type="component" value="Chromosome 11"/>
</dbReference>
<evidence type="ECO:0008006" key="8">
    <source>
        <dbReference type="Google" id="ProtNLM"/>
    </source>
</evidence>
<organism evidence="6 7">
    <name type="scientific">Malus domestica</name>
    <name type="common">Apple</name>
    <name type="synonym">Pyrus malus</name>
    <dbReference type="NCBI Taxonomy" id="3750"/>
    <lineage>
        <taxon>Eukaryota</taxon>
        <taxon>Viridiplantae</taxon>
        <taxon>Streptophyta</taxon>
        <taxon>Embryophyta</taxon>
        <taxon>Tracheophyta</taxon>
        <taxon>Spermatophyta</taxon>
        <taxon>Magnoliopsida</taxon>
        <taxon>eudicotyledons</taxon>
        <taxon>Gunneridae</taxon>
        <taxon>Pentapetalae</taxon>
        <taxon>rosids</taxon>
        <taxon>fabids</taxon>
        <taxon>Rosales</taxon>
        <taxon>Rosaceae</taxon>
        <taxon>Amygdaloideae</taxon>
        <taxon>Maleae</taxon>
        <taxon>Malus</taxon>
    </lineage>
</organism>
<dbReference type="PANTHER" id="PTHR19338:SF73">
    <property type="entry name" value="DISEASE RESISTANCE PROTEIN RGA2-LIKE"/>
    <property type="match status" value="1"/>
</dbReference>
<dbReference type="Pfam" id="PF18052">
    <property type="entry name" value="Rx_N"/>
    <property type="match status" value="1"/>
</dbReference>
<dbReference type="InterPro" id="IPR041118">
    <property type="entry name" value="Rx_N"/>
</dbReference>
<evidence type="ECO:0000256" key="3">
    <source>
        <dbReference type="ARBA" id="ARBA00022821"/>
    </source>
</evidence>
<dbReference type="EMBL" id="RDQH01000337">
    <property type="protein sequence ID" value="RXH85320.1"/>
    <property type="molecule type" value="Genomic_DNA"/>
</dbReference>
<comment type="caution">
    <text evidence="6">The sequence shown here is derived from an EMBL/GenBank/DDBJ whole genome shotgun (WGS) entry which is preliminary data.</text>
</comment>
<gene>
    <name evidence="6" type="ORF">DVH24_042088</name>
</gene>
<accession>A0A498IPY0</accession>
<keyword evidence="2" id="KW-0547">Nucleotide-binding</keyword>
<protein>
    <recommendedName>
        <fullName evidence="8">Rx N-terminal domain-containing protein</fullName>
    </recommendedName>
</protein>
<evidence type="ECO:0000313" key="7">
    <source>
        <dbReference type="Proteomes" id="UP000290289"/>
    </source>
</evidence>
<dbReference type="PANTHER" id="PTHR19338">
    <property type="entry name" value="TRANSLOCASE OF INNER MITOCHONDRIAL MEMBRANE 13 HOMOLOG"/>
    <property type="match status" value="1"/>
</dbReference>
<dbReference type="GO" id="GO:0043531">
    <property type="term" value="F:ADP binding"/>
    <property type="evidence" value="ECO:0007669"/>
    <property type="project" value="InterPro"/>
</dbReference>
<keyword evidence="1" id="KW-0677">Repeat</keyword>
<evidence type="ECO:0000259" key="5">
    <source>
        <dbReference type="Pfam" id="PF18052"/>
    </source>
</evidence>
<name>A0A498IPY0_MALDO</name>
<dbReference type="InterPro" id="IPR002182">
    <property type="entry name" value="NB-ARC"/>
</dbReference>
<feature type="domain" description="Disease resistance N-terminal" evidence="5">
    <location>
        <begin position="9"/>
        <end position="96"/>
    </location>
</feature>
<keyword evidence="3" id="KW-0611">Plant defense</keyword>
<dbReference type="Gene3D" id="1.20.5.4130">
    <property type="match status" value="1"/>
</dbReference>
<dbReference type="Pfam" id="PF00931">
    <property type="entry name" value="NB-ARC"/>
    <property type="match status" value="1"/>
</dbReference>
<dbReference type="InterPro" id="IPR027417">
    <property type="entry name" value="P-loop_NTPase"/>
</dbReference>